<gene>
    <name evidence="1" type="ORF">ST79_009</name>
</gene>
<dbReference type="RefSeq" id="YP_008060483.1">
    <property type="nucleotide sequence ID" value="NC_021343.1"/>
</dbReference>
<accession>R4JEP3</accession>
<organism evidence="1 2">
    <name type="scientific">Burkholderia phage ST79</name>
    <dbReference type="NCBI Taxonomy" id="1282994"/>
    <lineage>
        <taxon>Viruses</taxon>
        <taxon>Duplodnaviria</taxon>
        <taxon>Heunggongvirae</taxon>
        <taxon>Uroviricota</taxon>
        <taxon>Caudoviricetes</taxon>
        <taxon>Peduoviridae</taxon>
        <taxon>Nampongvirus</taxon>
        <taxon>Nampongvirus ST79</taxon>
    </lineage>
</organism>
<dbReference type="KEGG" id="vg:16194875"/>
<reference evidence="1 2" key="1">
    <citation type="submission" date="2013-01" db="EMBL/GenBank/DDBJ databases">
        <title>The complete genome sequence of bacteriophage ST79, a lytic bacteriophage that lysed Burkholderia pseudomallai.</title>
        <authorList>
            <person name="Yordpratum U."/>
            <person name="Stone J.K."/>
            <person name="Bollig M.C."/>
            <person name="Tangphatsornruang S."/>
            <person name="Tattawasart U."/>
            <person name="Wongratanacheewin S."/>
            <person name="Keim P."/>
            <person name="Tuanyok A."/>
            <person name="Sermswan R.W."/>
        </authorList>
    </citation>
    <scope>NUCLEOTIDE SEQUENCE [LARGE SCALE GENOMIC DNA]</scope>
</reference>
<protein>
    <submittedName>
        <fullName evidence="1">Uncharacterized protein</fullName>
    </submittedName>
</protein>
<dbReference type="GeneID" id="16194875"/>
<dbReference type="Proteomes" id="UP000013566">
    <property type="component" value="Segment"/>
</dbReference>
<keyword evidence="2" id="KW-1185">Reference proteome</keyword>
<name>R4JEP3_9CAUD</name>
<evidence type="ECO:0000313" key="1">
    <source>
        <dbReference type="EMBL" id="AGK86768.1"/>
    </source>
</evidence>
<evidence type="ECO:0000313" key="2">
    <source>
        <dbReference type="Proteomes" id="UP000013566"/>
    </source>
</evidence>
<dbReference type="EMBL" id="KC462197">
    <property type="protein sequence ID" value="AGK86768.1"/>
    <property type="molecule type" value="Genomic_DNA"/>
</dbReference>
<sequence length="221" mass="24031">MPNAKTYTRDQLHAAFVRWEQDVRFDRTKFASDEECRNGPVQGQADALVDALLGYVAARDAESGHSKGCAYGGRVDAPHVDAFEIKDCASKLPGSVAIQVCPYCASIVENFHLVQGVDEPVESVVGVRGVLLNEAPDSNEGALGEVGRLARNEDEFHVVERGPYSMADGWRMGVFSVNGWNFSWSEGGSIASGEFGEPRKTRESARRGAELIRDALRRGAV</sequence>
<proteinExistence type="predicted"/>